<organism evidence="1 2">
    <name type="scientific">Limosa lapponica baueri</name>
    <dbReference type="NCBI Taxonomy" id="1758121"/>
    <lineage>
        <taxon>Eukaryota</taxon>
        <taxon>Metazoa</taxon>
        <taxon>Chordata</taxon>
        <taxon>Craniata</taxon>
        <taxon>Vertebrata</taxon>
        <taxon>Euteleostomi</taxon>
        <taxon>Archelosauria</taxon>
        <taxon>Archosauria</taxon>
        <taxon>Dinosauria</taxon>
        <taxon>Saurischia</taxon>
        <taxon>Theropoda</taxon>
        <taxon>Coelurosauria</taxon>
        <taxon>Aves</taxon>
        <taxon>Neognathae</taxon>
        <taxon>Neoaves</taxon>
        <taxon>Charadriiformes</taxon>
        <taxon>Scolopacidae</taxon>
        <taxon>Limosa</taxon>
    </lineage>
</organism>
<reference evidence="2" key="2">
    <citation type="submission" date="2017-12" db="EMBL/GenBank/DDBJ databases">
        <title>Genome sequence of the Bar-tailed Godwit (Limosa lapponica baueri).</title>
        <authorList>
            <person name="Lima N.C.B."/>
            <person name="Parody-Merino A.M."/>
            <person name="Battley P.F."/>
            <person name="Fidler A.E."/>
            <person name="Prosdocimi F."/>
        </authorList>
    </citation>
    <scope>NUCLEOTIDE SEQUENCE [LARGE SCALE GENOMIC DNA]</scope>
</reference>
<dbReference type="EMBL" id="KZ505993">
    <property type="protein sequence ID" value="PKU42446.1"/>
    <property type="molecule type" value="Genomic_DNA"/>
</dbReference>
<dbReference type="GO" id="GO:0007508">
    <property type="term" value="P:larval heart development"/>
    <property type="evidence" value="ECO:0007669"/>
    <property type="project" value="TreeGrafter"/>
</dbReference>
<dbReference type="GO" id="GO:0031012">
    <property type="term" value="C:extracellular matrix"/>
    <property type="evidence" value="ECO:0007669"/>
    <property type="project" value="TreeGrafter"/>
</dbReference>
<name>A0A2I0U8Q5_LIMLA</name>
<gene>
    <name evidence="1" type="ORF">llap_7246</name>
</gene>
<proteinExistence type="predicted"/>
<dbReference type="PANTHER" id="PTHR33395:SF22">
    <property type="entry name" value="REVERSE TRANSCRIPTASE DOMAIN-CONTAINING PROTEIN"/>
    <property type="match status" value="1"/>
</dbReference>
<keyword evidence="2" id="KW-1185">Reference proteome</keyword>
<evidence type="ECO:0000313" key="2">
    <source>
        <dbReference type="Proteomes" id="UP000233556"/>
    </source>
</evidence>
<evidence type="ECO:0008006" key="3">
    <source>
        <dbReference type="Google" id="ProtNLM"/>
    </source>
</evidence>
<evidence type="ECO:0000313" key="1">
    <source>
        <dbReference type="EMBL" id="PKU42446.1"/>
    </source>
</evidence>
<reference evidence="2" key="1">
    <citation type="submission" date="2017-11" db="EMBL/GenBank/DDBJ databases">
        <authorList>
            <person name="Lima N.C."/>
            <person name="Parody-Merino A.M."/>
            <person name="Battley P.F."/>
            <person name="Fidler A.E."/>
            <person name="Prosdocimi F."/>
        </authorList>
    </citation>
    <scope>NUCLEOTIDE SEQUENCE [LARGE SCALE GENOMIC DNA]</scope>
</reference>
<protein>
    <recommendedName>
        <fullName evidence="3">Rna-directed dna polymerase from mobile element jockey-like</fullName>
    </recommendedName>
</protein>
<dbReference type="PANTHER" id="PTHR33395">
    <property type="entry name" value="TRANSCRIPTASE, PUTATIVE-RELATED-RELATED"/>
    <property type="match status" value="1"/>
</dbReference>
<dbReference type="OrthoDB" id="416454at2759"/>
<dbReference type="Proteomes" id="UP000233556">
    <property type="component" value="Unassembled WGS sequence"/>
</dbReference>
<dbReference type="AlphaFoldDB" id="A0A2I0U8Q5"/>
<dbReference type="GO" id="GO:0061343">
    <property type="term" value="P:cell adhesion involved in heart morphogenesis"/>
    <property type="evidence" value="ECO:0007669"/>
    <property type="project" value="TreeGrafter"/>
</dbReference>
<sequence length="171" mass="19515">MEIVGGQLCQLNVHKSMGTGGIHSVELNALVDVMAGPLSLIHQRSWEPEEDPTVWKLDNIFPTYKKGMKEDPGNYYPSLTSVSGKMMEKILLDSIESILDTLSNCEMIRCTLHWMKNWPFDMRKNFFSKKIVKHWNKVLRSEHSIHVCLETSATVPEALMTGVKHQCRAQD</sequence>
<accession>A0A2I0U8Q5</accession>